<evidence type="ECO:0000256" key="2">
    <source>
        <dbReference type="ARBA" id="ARBA00022723"/>
    </source>
</evidence>
<comment type="similarity">
    <text evidence="1">Belongs to the cytochrome P450 family.</text>
</comment>
<keyword evidence="6" id="KW-1185">Reference proteome</keyword>
<keyword evidence="4" id="KW-1133">Transmembrane helix</keyword>
<evidence type="ECO:0000256" key="3">
    <source>
        <dbReference type="ARBA" id="ARBA00023004"/>
    </source>
</evidence>
<dbReference type="InterPro" id="IPR050182">
    <property type="entry name" value="Cytochrome_P450_fam2"/>
</dbReference>
<evidence type="ECO:0008006" key="7">
    <source>
        <dbReference type="Google" id="ProtNLM"/>
    </source>
</evidence>
<proteinExistence type="inferred from homology"/>
<organism evidence="5 6">
    <name type="scientific">Tegillarca granosa</name>
    <name type="common">Malaysian cockle</name>
    <name type="synonym">Anadara granosa</name>
    <dbReference type="NCBI Taxonomy" id="220873"/>
    <lineage>
        <taxon>Eukaryota</taxon>
        <taxon>Metazoa</taxon>
        <taxon>Spiralia</taxon>
        <taxon>Lophotrochozoa</taxon>
        <taxon>Mollusca</taxon>
        <taxon>Bivalvia</taxon>
        <taxon>Autobranchia</taxon>
        <taxon>Pteriomorphia</taxon>
        <taxon>Arcoida</taxon>
        <taxon>Arcoidea</taxon>
        <taxon>Arcidae</taxon>
        <taxon>Tegillarca</taxon>
    </lineage>
</organism>
<feature type="transmembrane region" description="Helical" evidence="4">
    <location>
        <begin position="12"/>
        <end position="32"/>
    </location>
</feature>
<dbReference type="Pfam" id="PF00067">
    <property type="entry name" value="p450"/>
    <property type="match status" value="1"/>
</dbReference>
<dbReference type="PRINTS" id="PR00463">
    <property type="entry name" value="EP450I"/>
</dbReference>
<keyword evidence="4" id="KW-0472">Membrane</keyword>
<evidence type="ECO:0000256" key="4">
    <source>
        <dbReference type="SAM" id="Phobius"/>
    </source>
</evidence>
<dbReference type="Proteomes" id="UP001217089">
    <property type="component" value="Unassembled WGS sequence"/>
</dbReference>
<evidence type="ECO:0000313" key="5">
    <source>
        <dbReference type="EMBL" id="KAJ8312159.1"/>
    </source>
</evidence>
<evidence type="ECO:0000313" key="6">
    <source>
        <dbReference type="Proteomes" id="UP001217089"/>
    </source>
</evidence>
<accession>A0ABQ9F446</accession>
<keyword evidence="2" id="KW-0479">Metal-binding</keyword>
<reference evidence="5 6" key="1">
    <citation type="submission" date="2022-12" db="EMBL/GenBank/DDBJ databases">
        <title>Chromosome-level genome of Tegillarca granosa.</title>
        <authorList>
            <person name="Kim J."/>
        </authorList>
    </citation>
    <scope>NUCLEOTIDE SEQUENCE [LARGE SCALE GENOMIC DNA]</scope>
    <source>
        <strain evidence="5">Teg-2019</strain>
        <tissue evidence="5">Adductor muscle</tissue>
    </source>
</reference>
<dbReference type="PANTHER" id="PTHR24300:SF417">
    <property type="entry name" value="CYTOCHROME P450 508B1-RELATED"/>
    <property type="match status" value="1"/>
</dbReference>
<dbReference type="InterPro" id="IPR036396">
    <property type="entry name" value="Cyt_P450_sf"/>
</dbReference>
<dbReference type="SUPFAM" id="SSF48264">
    <property type="entry name" value="Cytochrome P450"/>
    <property type="match status" value="1"/>
</dbReference>
<gene>
    <name evidence="5" type="ORF">KUTeg_009532</name>
</gene>
<name>A0ABQ9F446_TEGGR</name>
<protein>
    <recommendedName>
        <fullName evidence="7">Cytochrome P450</fullName>
    </recommendedName>
</protein>
<keyword evidence="4" id="KW-0812">Transmembrane</keyword>
<comment type="caution">
    <text evidence="5">The sequence shown here is derived from an EMBL/GenBank/DDBJ whole genome shotgun (WGS) entry which is preliminary data.</text>
</comment>
<keyword evidence="3" id="KW-0408">Iron</keyword>
<dbReference type="Gene3D" id="1.10.630.10">
    <property type="entry name" value="Cytochrome P450"/>
    <property type="match status" value="1"/>
</dbReference>
<dbReference type="EMBL" id="JARBDR010000440">
    <property type="protein sequence ID" value="KAJ8312159.1"/>
    <property type="molecule type" value="Genomic_DNA"/>
</dbReference>
<dbReference type="InterPro" id="IPR002401">
    <property type="entry name" value="Cyt_P450_E_grp-I"/>
</dbReference>
<dbReference type="PANTHER" id="PTHR24300">
    <property type="entry name" value="CYTOCHROME P450 508A4-RELATED"/>
    <property type="match status" value="1"/>
</dbReference>
<evidence type="ECO:0000256" key="1">
    <source>
        <dbReference type="ARBA" id="ARBA00010617"/>
    </source>
</evidence>
<dbReference type="InterPro" id="IPR001128">
    <property type="entry name" value="Cyt_P450"/>
</dbReference>
<sequence>MDQSILDILTLYTDMCLGFLIVLAVLIIYTLYSVINHAVAIYLDSEIPGPFAFPLIGNLFDVAFVKEEDRFAFHQNLRMKYGDIYRLYLGRKKIIYLHNYDLIREMLVEKKNIFGEKPGCYPVLSGHGIMFSNGKQFKIFKEIALSAIYKRGFKKDAMEAIMHDEVGQVIDYIKMTKGQGLTGFEAV</sequence>